<accession>A0A2R8AA93</accession>
<proteinExistence type="predicted"/>
<evidence type="ECO:0000313" key="1">
    <source>
        <dbReference type="EMBL" id="SPF28988.1"/>
    </source>
</evidence>
<keyword evidence="2" id="KW-1185">Reference proteome</keyword>
<dbReference type="AlphaFoldDB" id="A0A2R8AA93"/>
<name>A0A2R8AA93_9RHOB</name>
<evidence type="ECO:0008006" key="3">
    <source>
        <dbReference type="Google" id="ProtNLM"/>
    </source>
</evidence>
<dbReference type="EMBL" id="OMKW01000002">
    <property type="protein sequence ID" value="SPF28988.1"/>
    <property type="molecule type" value="Genomic_DNA"/>
</dbReference>
<dbReference type="Pfam" id="PF10053">
    <property type="entry name" value="DUF2290"/>
    <property type="match status" value="1"/>
</dbReference>
<evidence type="ECO:0000313" key="2">
    <source>
        <dbReference type="Proteomes" id="UP000244932"/>
    </source>
</evidence>
<dbReference type="RefSeq" id="WP_108781726.1">
    <property type="nucleotide sequence ID" value="NZ_OMKW01000002.1"/>
</dbReference>
<sequence length="234" mass="27111">MNKQDFQKSIRASWALLYDRLGIGEACISNHSLDPNRDFNEVALEPESTYVSIYQTAVSLSYYNSMMFDDAMFQFSWTSSEKWRLAYFPNPWITGVESAIRQQSKAKKMVETGDISYEDFADIVGSFELVNAVPCIRYEYDLEARRPVLHPAAHLHIGRHTENRWSVERRLTPLAFTMMIAKQYYPSAWEAHSTFAGFESEQCVDLSFVDELARCHQVPDIPHPEPRQLCFTTR</sequence>
<dbReference type="Proteomes" id="UP000244932">
    <property type="component" value="Unassembled WGS sequence"/>
</dbReference>
<protein>
    <recommendedName>
        <fullName evidence="3">DUF2290 domain-containing protein</fullName>
    </recommendedName>
</protein>
<dbReference type="InterPro" id="IPR018742">
    <property type="entry name" value="DUF2290"/>
</dbReference>
<organism evidence="1 2">
    <name type="scientific">Pontivivens insulae</name>
    <dbReference type="NCBI Taxonomy" id="1639689"/>
    <lineage>
        <taxon>Bacteria</taxon>
        <taxon>Pseudomonadati</taxon>
        <taxon>Pseudomonadota</taxon>
        <taxon>Alphaproteobacteria</taxon>
        <taxon>Rhodobacterales</taxon>
        <taxon>Paracoccaceae</taxon>
        <taxon>Pontivivens</taxon>
    </lineage>
</organism>
<gene>
    <name evidence="1" type="ORF">POI8812_01293</name>
</gene>
<reference evidence="1 2" key="1">
    <citation type="submission" date="2018-03" db="EMBL/GenBank/DDBJ databases">
        <authorList>
            <person name="Keele B.F."/>
        </authorList>
    </citation>
    <scope>NUCLEOTIDE SEQUENCE [LARGE SCALE GENOMIC DNA]</scope>
    <source>
        <strain evidence="1 2">CeCT 8812</strain>
    </source>
</reference>
<dbReference type="OrthoDB" id="7875863at2"/>